<evidence type="ECO:0000313" key="3">
    <source>
        <dbReference type="EMBL" id="CAF1943421.1"/>
    </source>
</evidence>
<dbReference type="InterPro" id="IPR003329">
    <property type="entry name" value="Cytidylyl_trans"/>
</dbReference>
<dbReference type="PANTHER" id="PTHR42866:SF2">
    <property type="entry name" value="3-DEOXY-MANNO-OCTULOSONATE CYTIDYLYLTRANSFERASE, MITOCHONDRIAL"/>
    <property type="match status" value="1"/>
</dbReference>
<accession>A0A816LJP9</accession>
<dbReference type="SUPFAM" id="SSF53448">
    <property type="entry name" value="Nucleotide-diphospho-sugar transferases"/>
    <property type="match status" value="1"/>
</dbReference>
<evidence type="ECO:0000256" key="1">
    <source>
        <dbReference type="ARBA" id="ARBA00022679"/>
    </source>
</evidence>
<dbReference type="PANTHER" id="PTHR42866">
    <property type="entry name" value="3-DEOXY-MANNO-OCTULOSONATE CYTIDYLYLTRANSFERASE"/>
    <property type="match status" value="1"/>
</dbReference>
<evidence type="ECO:0000256" key="2">
    <source>
        <dbReference type="ARBA" id="ARBA00022695"/>
    </source>
</evidence>
<protein>
    <submittedName>
        <fullName evidence="3">(rape) hypothetical protein</fullName>
    </submittedName>
</protein>
<dbReference type="EMBL" id="HG994371">
    <property type="protein sequence ID" value="CAF1943421.1"/>
    <property type="molecule type" value="Genomic_DNA"/>
</dbReference>
<keyword evidence="2" id="KW-0548">Nucleotidyltransferase</keyword>
<dbReference type="GO" id="GO:0016779">
    <property type="term" value="F:nucleotidyltransferase activity"/>
    <property type="evidence" value="ECO:0007669"/>
    <property type="project" value="UniProtKB-KW"/>
</dbReference>
<organism evidence="3">
    <name type="scientific">Brassica napus</name>
    <name type="common">Rape</name>
    <dbReference type="NCBI Taxonomy" id="3708"/>
    <lineage>
        <taxon>Eukaryota</taxon>
        <taxon>Viridiplantae</taxon>
        <taxon>Streptophyta</taxon>
        <taxon>Embryophyta</taxon>
        <taxon>Tracheophyta</taxon>
        <taxon>Spermatophyta</taxon>
        <taxon>Magnoliopsida</taxon>
        <taxon>eudicotyledons</taxon>
        <taxon>Gunneridae</taxon>
        <taxon>Pentapetalae</taxon>
        <taxon>rosids</taxon>
        <taxon>malvids</taxon>
        <taxon>Brassicales</taxon>
        <taxon>Brassicaceae</taxon>
        <taxon>Brassiceae</taxon>
        <taxon>Brassica</taxon>
    </lineage>
</organism>
<proteinExistence type="predicted"/>
<sequence>MFTEQKQAPALLVHKRSSHLYRNGSPSLTLTRIVDCCRGVGADVIMTSESCRNGTELCSEAIENLEKKYDVVLNIQGDEQLIEPVIIDSIVKALQVAPDAVFSTAVTSLKPEDGDDPNRVKCVVDNRGYTVYISSGLVPYNTSGNVNPDFLTCFILKYSFSFQLRHLIGRSFLFHIFSISGHSMVAHAMELWTAVSDEGEVLAHVLAHEGAATFGWSQHGRST</sequence>
<dbReference type="Proteomes" id="UP001295469">
    <property type="component" value="Chromosome C07"/>
</dbReference>
<reference evidence="3" key="1">
    <citation type="submission" date="2021-01" db="EMBL/GenBank/DDBJ databases">
        <authorList>
            <consortium name="Genoscope - CEA"/>
            <person name="William W."/>
        </authorList>
    </citation>
    <scope>NUCLEOTIDE SEQUENCE</scope>
</reference>
<keyword evidence="1" id="KW-0808">Transferase</keyword>
<name>A0A816LJP9_BRANA</name>
<gene>
    <name evidence="3" type="ORF">DARMORV10_C07P00250.1</name>
</gene>
<dbReference type="InterPro" id="IPR029044">
    <property type="entry name" value="Nucleotide-diphossugar_trans"/>
</dbReference>
<dbReference type="Pfam" id="PF02348">
    <property type="entry name" value="CTP_transf_3"/>
    <property type="match status" value="1"/>
</dbReference>
<dbReference type="AlphaFoldDB" id="A0A816LJP9"/>
<dbReference type="Gene3D" id="3.90.550.10">
    <property type="entry name" value="Spore Coat Polysaccharide Biosynthesis Protein SpsA, Chain A"/>
    <property type="match status" value="1"/>
</dbReference>